<reference evidence="1" key="1">
    <citation type="submission" date="2021-01" db="EMBL/GenBank/DDBJ databases">
        <authorList>
            <person name="Corre E."/>
            <person name="Pelletier E."/>
            <person name="Niang G."/>
            <person name="Scheremetjew M."/>
            <person name="Finn R."/>
            <person name="Kale V."/>
            <person name="Holt S."/>
            <person name="Cochrane G."/>
            <person name="Meng A."/>
            <person name="Brown T."/>
            <person name="Cohen L."/>
        </authorList>
    </citation>
    <scope>NUCLEOTIDE SEQUENCE</scope>
    <source>
        <strain evidence="1">UIO037</strain>
    </source>
</reference>
<sequence>MLIEKENWMIRNHVVRPSIERITQYVARLNVTSFVSRAMERVLLMFRQQKPAKMKSISDDVDAIVEHLIAKCGSTWAQACVPDRASKLVNPPRSPKPWESVQRSVQNGTFRTWIRGHISSKVTWM</sequence>
<evidence type="ECO:0000313" key="1">
    <source>
        <dbReference type="EMBL" id="CAE2196465.1"/>
    </source>
</evidence>
<accession>A0A7S4HE37</accession>
<dbReference type="AlphaFoldDB" id="A0A7S4HE37"/>
<dbReference type="EMBL" id="HBKO01003622">
    <property type="protein sequence ID" value="CAE2196465.1"/>
    <property type="molecule type" value="Transcribed_RNA"/>
</dbReference>
<gene>
    <name evidence="1" type="ORF">CPOL0286_LOCUS1819</name>
</gene>
<organism evidence="1">
    <name type="scientific">Prymnesium polylepis</name>
    <dbReference type="NCBI Taxonomy" id="72548"/>
    <lineage>
        <taxon>Eukaryota</taxon>
        <taxon>Haptista</taxon>
        <taxon>Haptophyta</taxon>
        <taxon>Prymnesiophyceae</taxon>
        <taxon>Prymnesiales</taxon>
        <taxon>Prymnesiaceae</taxon>
        <taxon>Prymnesium</taxon>
    </lineage>
</organism>
<proteinExistence type="predicted"/>
<name>A0A7S4HE37_9EUKA</name>
<protein>
    <submittedName>
        <fullName evidence="1">Uncharacterized protein</fullName>
    </submittedName>
</protein>